<comment type="caution">
    <text evidence="1">The sequence shown here is derived from an EMBL/GenBank/DDBJ whole genome shotgun (WGS) entry which is preliminary data.</text>
</comment>
<reference evidence="2" key="1">
    <citation type="submission" date="2024-07" db="EMBL/GenBank/DDBJ databases">
        <title>Two chromosome-level genome assemblies of Korean endemic species Abeliophyllum distichum and Forsythia ovata (Oleaceae).</title>
        <authorList>
            <person name="Jang H."/>
        </authorList>
    </citation>
    <scope>NUCLEOTIDE SEQUENCE [LARGE SCALE GENOMIC DNA]</scope>
</reference>
<accession>A0ABD1S225</accession>
<dbReference type="AlphaFoldDB" id="A0ABD1S225"/>
<protein>
    <submittedName>
        <fullName evidence="1">Uncharacterized protein</fullName>
    </submittedName>
</protein>
<dbReference type="Proteomes" id="UP001604277">
    <property type="component" value="Unassembled WGS sequence"/>
</dbReference>
<proteinExistence type="predicted"/>
<name>A0ABD1S225_9LAMI</name>
<gene>
    <name evidence="1" type="ORF">Fot_38535</name>
</gene>
<evidence type="ECO:0000313" key="1">
    <source>
        <dbReference type="EMBL" id="KAL2494778.1"/>
    </source>
</evidence>
<organism evidence="1 2">
    <name type="scientific">Forsythia ovata</name>
    <dbReference type="NCBI Taxonomy" id="205694"/>
    <lineage>
        <taxon>Eukaryota</taxon>
        <taxon>Viridiplantae</taxon>
        <taxon>Streptophyta</taxon>
        <taxon>Embryophyta</taxon>
        <taxon>Tracheophyta</taxon>
        <taxon>Spermatophyta</taxon>
        <taxon>Magnoliopsida</taxon>
        <taxon>eudicotyledons</taxon>
        <taxon>Gunneridae</taxon>
        <taxon>Pentapetalae</taxon>
        <taxon>asterids</taxon>
        <taxon>lamiids</taxon>
        <taxon>Lamiales</taxon>
        <taxon>Oleaceae</taxon>
        <taxon>Forsythieae</taxon>
        <taxon>Forsythia</taxon>
    </lineage>
</organism>
<sequence>MHILQGKALPVCLAFSNTAGYVRRNRLPPLFLQPWLRFLSITQQFSTPNISICKIHSGSIINMHIHKHPYVVSFDVAKKYVKVIAMISQSLMFMLIEHDDVTATLSFVKFDPQHDSYQFGRIISSTSIQKWSGLLRLLIYDRILEDAPIPPNLIFYFVLLEMITGKQPINRQGVMIPRWVQSVVREEWMA</sequence>
<dbReference type="EMBL" id="JBFOLJ010000011">
    <property type="protein sequence ID" value="KAL2494778.1"/>
    <property type="molecule type" value="Genomic_DNA"/>
</dbReference>
<evidence type="ECO:0000313" key="2">
    <source>
        <dbReference type="Proteomes" id="UP001604277"/>
    </source>
</evidence>
<keyword evidence="2" id="KW-1185">Reference proteome</keyword>